<dbReference type="Proteomes" id="UP000828390">
    <property type="component" value="Unassembled WGS sequence"/>
</dbReference>
<name>A0A9D4IZL4_DREPO</name>
<comment type="caution">
    <text evidence="2">The sequence shown here is derived from an EMBL/GenBank/DDBJ whole genome shotgun (WGS) entry which is preliminary data.</text>
</comment>
<reference evidence="2" key="1">
    <citation type="journal article" date="2019" name="bioRxiv">
        <title>The Genome of the Zebra Mussel, Dreissena polymorpha: A Resource for Invasive Species Research.</title>
        <authorList>
            <person name="McCartney M.A."/>
            <person name="Auch B."/>
            <person name="Kono T."/>
            <person name="Mallez S."/>
            <person name="Zhang Y."/>
            <person name="Obille A."/>
            <person name="Becker A."/>
            <person name="Abrahante J.E."/>
            <person name="Garbe J."/>
            <person name="Badalamenti J.P."/>
            <person name="Herman A."/>
            <person name="Mangelson H."/>
            <person name="Liachko I."/>
            <person name="Sullivan S."/>
            <person name="Sone E.D."/>
            <person name="Koren S."/>
            <person name="Silverstein K.A.T."/>
            <person name="Beckman K.B."/>
            <person name="Gohl D.M."/>
        </authorList>
    </citation>
    <scope>NUCLEOTIDE SEQUENCE</scope>
    <source>
        <strain evidence="2">Duluth1</strain>
        <tissue evidence="2">Whole animal</tissue>
    </source>
</reference>
<organism evidence="2 3">
    <name type="scientific">Dreissena polymorpha</name>
    <name type="common">Zebra mussel</name>
    <name type="synonym">Mytilus polymorpha</name>
    <dbReference type="NCBI Taxonomy" id="45954"/>
    <lineage>
        <taxon>Eukaryota</taxon>
        <taxon>Metazoa</taxon>
        <taxon>Spiralia</taxon>
        <taxon>Lophotrochozoa</taxon>
        <taxon>Mollusca</taxon>
        <taxon>Bivalvia</taxon>
        <taxon>Autobranchia</taxon>
        <taxon>Heteroconchia</taxon>
        <taxon>Euheterodonta</taxon>
        <taxon>Imparidentia</taxon>
        <taxon>Neoheterodontei</taxon>
        <taxon>Myida</taxon>
        <taxon>Dreissenoidea</taxon>
        <taxon>Dreissenidae</taxon>
        <taxon>Dreissena</taxon>
    </lineage>
</organism>
<reference evidence="2" key="2">
    <citation type="submission" date="2020-11" db="EMBL/GenBank/DDBJ databases">
        <authorList>
            <person name="McCartney M.A."/>
            <person name="Auch B."/>
            <person name="Kono T."/>
            <person name="Mallez S."/>
            <person name="Becker A."/>
            <person name="Gohl D.M."/>
            <person name="Silverstein K.A.T."/>
            <person name="Koren S."/>
            <person name="Bechman K.B."/>
            <person name="Herman A."/>
            <person name="Abrahante J.E."/>
            <person name="Garbe J."/>
        </authorList>
    </citation>
    <scope>NUCLEOTIDE SEQUENCE</scope>
    <source>
        <strain evidence="2">Duluth1</strain>
        <tissue evidence="2">Whole animal</tissue>
    </source>
</reference>
<evidence type="ECO:0000313" key="3">
    <source>
        <dbReference type="Proteomes" id="UP000828390"/>
    </source>
</evidence>
<dbReference type="AlphaFoldDB" id="A0A9D4IZL4"/>
<feature type="region of interest" description="Disordered" evidence="1">
    <location>
        <begin position="1"/>
        <end position="21"/>
    </location>
</feature>
<proteinExistence type="predicted"/>
<evidence type="ECO:0000256" key="1">
    <source>
        <dbReference type="SAM" id="MobiDB-lite"/>
    </source>
</evidence>
<protein>
    <submittedName>
        <fullName evidence="2">Uncharacterized protein</fullName>
    </submittedName>
</protein>
<accession>A0A9D4IZL4</accession>
<gene>
    <name evidence="2" type="ORF">DPMN_146314</name>
</gene>
<dbReference type="EMBL" id="JAIWYP010000007">
    <property type="protein sequence ID" value="KAH3792815.1"/>
    <property type="molecule type" value="Genomic_DNA"/>
</dbReference>
<keyword evidence="3" id="KW-1185">Reference proteome</keyword>
<feature type="compositionally biased region" description="Basic residues" evidence="1">
    <location>
        <begin position="9"/>
        <end position="19"/>
    </location>
</feature>
<sequence length="55" mass="6263">MLQKSPAKNGKKKKKKCKRTYIEHQDGSRNVKVAKVNFCIGVSRVVTSVLEYPEL</sequence>
<evidence type="ECO:0000313" key="2">
    <source>
        <dbReference type="EMBL" id="KAH3792815.1"/>
    </source>
</evidence>